<name>A0A8J6P2J5_9BACT</name>
<comment type="caution">
    <text evidence="1">The sequence shown here is derived from an EMBL/GenBank/DDBJ whole genome shotgun (WGS) entry which is preliminary data.</text>
</comment>
<evidence type="ECO:0000313" key="2">
    <source>
        <dbReference type="Proteomes" id="UP000605201"/>
    </source>
</evidence>
<evidence type="ECO:0000313" key="1">
    <source>
        <dbReference type="EMBL" id="MBC8432296.1"/>
    </source>
</evidence>
<accession>A0A8J6P2J5</accession>
<gene>
    <name evidence="1" type="ORF">H8D96_10290</name>
</gene>
<dbReference type="AlphaFoldDB" id="A0A8J6P2J5"/>
<dbReference type="Proteomes" id="UP000605201">
    <property type="component" value="Unassembled WGS sequence"/>
</dbReference>
<organism evidence="1 2">
    <name type="scientific">Candidatus Desulfatibia vada</name>
    <dbReference type="NCBI Taxonomy" id="2841696"/>
    <lineage>
        <taxon>Bacteria</taxon>
        <taxon>Pseudomonadati</taxon>
        <taxon>Thermodesulfobacteriota</taxon>
        <taxon>Desulfobacteria</taxon>
        <taxon>Desulfobacterales</taxon>
        <taxon>Desulfobacterales incertae sedis</taxon>
        <taxon>Candidatus Desulfatibia</taxon>
    </lineage>
</organism>
<dbReference type="EMBL" id="JACNIG010000216">
    <property type="protein sequence ID" value="MBC8432296.1"/>
    <property type="molecule type" value="Genomic_DNA"/>
</dbReference>
<sequence>MKNYCIWVVCPPGYAHSQTFDELALGLSCAFRELGYNAPIVRDMAELTDYPIVLGCNLIPSLGNVSIPKNSIMFNAEQIQPGSPWMVASYINLLRSHQVWDYSRQNIASLKKLGVTNVRFCGIGYMPELTKIKPAPEKDIDILLYGSLNERRLNILKQLHQIGLKVEALFGVYGIAVGVKVVVT</sequence>
<protein>
    <submittedName>
        <fullName evidence="1">Uncharacterized protein</fullName>
    </submittedName>
</protein>
<reference evidence="1 2" key="1">
    <citation type="submission" date="2020-08" db="EMBL/GenBank/DDBJ databases">
        <title>Bridging the membrane lipid divide: bacteria of the FCB group superphylum have the potential to synthesize archaeal ether lipids.</title>
        <authorList>
            <person name="Villanueva L."/>
            <person name="Von Meijenfeldt F.A.B."/>
            <person name="Westbye A.B."/>
            <person name="Yadav S."/>
            <person name="Hopmans E.C."/>
            <person name="Dutilh B.E."/>
            <person name="Sinninghe Damste J.S."/>
        </authorList>
    </citation>
    <scope>NUCLEOTIDE SEQUENCE [LARGE SCALE GENOMIC DNA]</scope>
    <source>
        <strain evidence="1">NIOZ-UU17</strain>
    </source>
</reference>
<proteinExistence type="predicted"/>